<dbReference type="AlphaFoldDB" id="A0A4Y8N484"/>
<evidence type="ECO:0000256" key="1">
    <source>
        <dbReference type="SAM" id="MobiDB-lite"/>
    </source>
</evidence>
<comment type="caution">
    <text evidence="2">The sequence shown here is derived from an EMBL/GenBank/DDBJ whole genome shotgun (WGS) entry which is preliminary data.</text>
</comment>
<name>A0A4Y8N484_9BURK</name>
<dbReference type="GeneID" id="97306995"/>
<organism evidence="2 3">
    <name type="scientific">Paraburkholderia dipogonis</name>
    <dbReference type="NCBI Taxonomy" id="1211383"/>
    <lineage>
        <taxon>Bacteria</taxon>
        <taxon>Pseudomonadati</taxon>
        <taxon>Pseudomonadota</taxon>
        <taxon>Betaproteobacteria</taxon>
        <taxon>Burkholderiales</taxon>
        <taxon>Burkholderiaceae</taxon>
        <taxon>Paraburkholderia</taxon>
    </lineage>
</organism>
<proteinExistence type="predicted"/>
<gene>
    <name evidence="2" type="ORF">E2553_05585</name>
</gene>
<dbReference type="RefSeq" id="WP_134456362.1">
    <property type="nucleotide sequence ID" value="NZ_JBHMFL010000150.1"/>
</dbReference>
<protein>
    <submittedName>
        <fullName evidence="2">Uncharacterized protein</fullName>
    </submittedName>
</protein>
<evidence type="ECO:0000313" key="3">
    <source>
        <dbReference type="Proteomes" id="UP000297385"/>
    </source>
</evidence>
<reference evidence="2 3" key="1">
    <citation type="submission" date="2019-03" db="EMBL/GenBank/DDBJ databases">
        <title>Complete Genome Sequence of Paraburkholderia dipogonis ICMP 19430T, a Nitrogen-fixing Symbiont of the South African Invasive Legume Dipogon lignosus in New Zealand.</title>
        <authorList>
            <person name="De Meyer S.E."/>
        </authorList>
    </citation>
    <scope>NUCLEOTIDE SEQUENCE [LARGE SCALE GENOMIC DNA]</scope>
    <source>
        <strain evidence="2 3">ICMP 19430</strain>
    </source>
</reference>
<dbReference type="EMBL" id="SNVI01000001">
    <property type="protein sequence ID" value="TFE44539.1"/>
    <property type="molecule type" value="Genomic_DNA"/>
</dbReference>
<evidence type="ECO:0000313" key="2">
    <source>
        <dbReference type="EMBL" id="TFE44539.1"/>
    </source>
</evidence>
<feature type="compositionally biased region" description="Basic and acidic residues" evidence="1">
    <location>
        <begin position="44"/>
        <end position="62"/>
    </location>
</feature>
<dbReference type="Proteomes" id="UP000297385">
    <property type="component" value="Unassembled WGS sequence"/>
</dbReference>
<feature type="region of interest" description="Disordered" evidence="1">
    <location>
        <begin position="1"/>
        <end position="62"/>
    </location>
</feature>
<accession>A0A4Y8N484</accession>
<sequence length="62" mass="6765">MTSKKQHESPPAATQTPAESADDRLDEALEESFPASDPIAVDMADPHHAPEKKESSEGKKRH</sequence>